<dbReference type="InterPro" id="IPR029063">
    <property type="entry name" value="SAM-dependent_MTases_sf"/>
</dbReference>
<protein>
    <recommendedName>
        <fullName evidence="3">Methyltransferase domain-containing protein</fullName>
    </recommendedName>
</protein>
<keyword evidence="1" id="KW-0489">Methyltransferase</keyword>
<name>A0A6C0AH05_9ZZZZ</name>
<dbReference type="Gene3D" id="3.40.50.150">
    <property type="entry name" value="Vaccinia Virus protein VP39"/>
    <property type="match status" value="1"/>
</dbReference>
<evidence type="ECO:0000256" key="2">
    <source>
        <dbReference type="ARBA" id="ARBA00022679"/>
    </source>
</evidence>
<reference evidence="4" key="1">
    <citation type="journal article" date="2020" name="Nature">
        <title>Giant virus diversity and host interactions through global metagenomics.</title>
        <authorList>
            <person name="Schulz F."/>
            <person name="Roux S."/>
            <person name="Paez-Espino D."/>
            <person name="Jungbluth S."/>
            <person name="Walsh D.A."/>
            <person name="Denef V.J."/>
            <person name="McMahon K.D."/>
            <person name="Konstantinidis K.T."/>
            <person name="Eloe-Fadrosh E.A."/>
            <person name="Kyrpides N.C."/>
            <person name="Woyke T."/>
        </authorList>
    </citation>
    <scope>NUCLEOTIDE SEQUENCE</scope>
    <source>
        <strain evidence="4">GVMAG-S-1024976-23</strain>
    </source>
</reference>
<evidence type="ECO:0000259" key="3">
    <source>
        <dbReference type="Pfam" id="PF13649"/>
    </source>
</evidence>
<dbReference type="InterPro" id="IPR041698">
    <property type="entry name" value="Methyltransf_25"/>
</dbReference>
<proteinExistence type="predicted"/>
<organism evidence="4">
    <name type="scientific">viral metagenome</name>
    <dbReference type="NCBI Taxonomy" id="1070528"/>
    <lineage>
        <taxon>unclassified sequences</taxon>
        <taxon>metagenomes</taxon>
        <taxon>organismal metagenomes</taxon>
    </lineage>
</organism>
<evidence type="ECO:0000313" key="4">
    <source>
        <dbReference type="EMBL" id="QHS78621.1"/>
    </source>
</evidence>
<accession>A0A6C0AH05</accession>
<dbReference type="EMBL" id="MN740601">
    <property type="protein sequence ID" value="QHS78621.1"/>
    <property type="molecule type" value="Genomic_DNA"/>
</dbReference>
<dbReference type="CDD" id="cd02440">
    <property type="entry name" value="AdoMet_MTases"/>
    <property type="match status" value="1"/>
</dbReference>
<dbReference type="Pfam" id="PF13649">
    <property type="entry name" value="Methyltransf_25"/>
    <property type="match status" value="1"/>
</dbReference>
<dbReference type="SUPFAM" id="SSF53335">
    <property type="entry name" value="S-adenosyl-L-methionine-dependent methyltransferases"/>
    <property type="match status" value="1"/>
</dbReference>
<dbReference type="GO" id="GO:0032259">
    <property type="term" value="P:methylation"/>
    <property type="evidence" value="ECO:0007669"/>
    <property type="project" value="UniProtKB-KW"/>
</dbReference>
<dbReference type="AlphaFoldDB" id="A0A6C0AH05"/>
<sequence length="341" mass="39678">MNAKTLLVLLSIIICLIAISITYVKAVHNRNKPCVIGKQNIFKCSISRIIGKTIAEFLGLSYNAESFKNNEQKPVQRLKAKNPYDSFYAPVYSTLISDQIIDRTKFEIKDLIEQTDLTDYNSANLLDIGCGGSDHLKWLANEDIETLTLNGIDKSEAMLLETKNRLGEEAQNVRLIKKDIQNNDLFMRSSFSHITSYYFTLYYIYNDRFMKNIKKWLKPKGWFVVHVVDLEKFDPILDAASPFLGINPQKYVKNRITESKVTFKKFIYFSNFSLTKNNAYFDEAFHLKNRPTIRTQRHTLKNIDINTFVDKMGQHNLLLKHSTNLSTIGYHYQYILYFQKV</sequence>
<dbReference type="PANTHER" id="PTHR43861:SF1">
    <property type="entry name" value="TRANS-ACONITATE 2-METHYLTRANSFERASE"/>
    <property type="match status" value="1"/>
</dbReference>
<keyword evidence="2" id="KW-0808">Transferase</keyword>
<evidence type="ECO:0000256" key="1">
    <source>
        <dbReference type="ARBA" id="ARBA00022603"/>
    </source>
</evidence>
<dbReference type="GO" id="GO:0008168">
    <property type="term" value="F:methyltransferase activity"/>
    <property type="evidence" value="ECO:0007669"/>
    <property type="project" value="UniProtKB-KW"/>
</dbReference>
<dbReference type="PANTHER" id="PTHR43861">
    <property type="entry name" value="TRANS-ACONITATE 2-METHYLTRANSFERASE-RELATED"/>
    <property type="match status" value="1"/>
</dbReference>
<feature type="domain" description="Methyltransferase" evidence="3">
    <location>
        <begin position="126"/>
        <end position="221"/>
    </location>
</feature>